<evidence type="ECO:0000313" key="3">
    <source>
        <dbReference type="Proteomes" id="UP000823775"/>
    </source>
</evidence>
<protein>
    <submittedName>
        <fullName evidence="2">Uncharacterized protein</fullName>
    </submittedName>
</protein>
<organism evidence="2 3">
    <name type="scientific">Datura stramonium</name>
    <name type="common">Jimsonweed</name>
    <name type="synonym">Common thornapple</name>
    <dbReference type="NCBI Taxonomy" id="4076"/>
    <lineage>
        <taxon>Eukaryota</taxon>
        <taxon>Viridiplantae</taxon>
        <taxon>Streptophyta</taxon>
        <taxon>Embryophyta</taxon>
        <taxon>Tracheophyta</taxon>
        <taxon>Spermatophyta</taxon>
        <taxon>Magnoliopsida</taxon>
        <taxon>eudicotyledons</taxon>
        <taxon>Gunneridae</taxon>
        <taxon>Pentapetalae</taxon>
        <taxon>asterids</taxon>
        <taxon>lamiids</taxon>
        <taxon>Solanales</taxon>
        <taxon>Solanaceae</taxon>
        <taxon>Solanoideae</taxon>
        <taxon>Datureae</taxon>
        <taxon>Datura</taxon>
    </lineage>
</organism>
<reference evidence="2 3" key="1">
    <citation type="journal article" date="2021" name="BMC Genomics">
        <title>Datura genome reveals duplications of psychoactive alkaloid biosynthetic genes and high mutation rate following tissue culture.</title>
        <authorList>
            <person name="Rajewski A."/>
            <person name="Carter-House D."/>
            <person name="Stajich J."/>
            <person name="Litt A."/>
        </authorList>
    </citation>
    <scope>NUCLEOTIDE SEQUENCE [LARGE SCALE GENOMIC DNA]</scope>
    <source>
        <strain evidence="2">AR-01</strain>
    </source>
</reference>
<proteinExistence type="predicted"/>
<accession>A0ABS8T820</accession>
<comment type="caution">
    <text evidence="2">The sequence shown here is derived from an EMBL/GenBank/DDBJ whole genome shotgun (WGS) entry which is preliminary data.</text>
</comment>
<keyword evidence="3" id="KW-1185">Reference proteome</keyword>
<evidence type="ECO:0000313" key="2">
    <source>
        <dbReference type="EMBL" id="MCD7467080.1"/>
    </source>
</evidence>
<dbReference type="EMBL" id="JACEIK010001197">
    <property type="protein sequence ID" value="MCD7467080.1"/>
    <property type="molecule type" value="Genomic_DNA"/>
</dbReference>
<sequence>DPLSKKSPYTFPISFYLLQLKLFKTPFQKPPVPSSSSSSLMTLGESEVNNFRRNDEASSSSLNLRSLVLSPTPKWDGTPDELSEDD</sequence>
<feature type="compositionally biased region" description="Low complexity" evidence="1">
    <location>
        <begin position="58"/>
        <end position="70"/>
    </location>
</feature>
<gene>
    <name evidence="2" type="ORF">HAX54_004279</name>
</gene>
<feature type="region of interest" description="Disordered" evidence="1">
    <location>
        <begin position="51"/>
        <end position="86"/>
    </location>
</feature>
<dbReference type="Proteomes" id="UP000823775">
    <property type="component" value="Unassembled WGS sequence"/>
</dbReference>
<feature type="non-terminal residue" evidence="2">
    <location>
        <position position="1"/>
    </location>
</feature>
<evidence type="ECO:0000256" key="1">
    <source>
        <dbReference type="SAM" id="MobiDB-lite"/>
    </source>
</evidence>
<name>A0ABS8T820_DATST</name>